<reference evidence="1 3" key="2">
    <citation type="journal article" date="2018" name="Plant J.">
        <title>The Physcomitrella patens chromosome-scale assembly reveals moss genome structure and evolution.</title>
        <authorList>
            <person name="Lang D."/>
            <person name="Ullrich K.K."/>
            <person name="Murat F."/>
            <person name="Fuchs J."/>
            <person name="Jenkins J."/>
            <person name="Haas F.B."/>
            <person name="Piednoel M."/>
            <person name="Gundlach H."/>
            <person name="Van Bel M."/>
            <person name="Meyberg R."/>
            <person name="Vives C."/>
            <person name="Morata J."/>
            <person name="Symeonidi A."/>
            <person name="Hiss M."/>
            <person name="Muchero W."/>
            <person name="Kamisugi Y."/>
            <person name="Saleh O."/>
            <person name="Blanc G."/>
            <person name="Decker E.L."/>
            <person name="van Gessel N."/>
            <person name="Grimwood J."/>
            <person name="Hayes R.D."/>
            <person name="Graham S.W."/>
            <person name="Gunter L.E."/>
            <person name="McDaniel S.F."/>
            <person name="Hoernstein S.N.W."/>
            <person name="Larsson A."/>
            <person name="Li F.W."/>
            <person name="Perroud P.F."/>
            <person name="Phillips J."/>
            <person name="Ranjan P."/>
            <person name="Rokshar D.S."/>
            <person name="Rothfels C.J."/>
            <person name="Schneider L."/>
            <person name="Shu S."/>
            <person name="Stevenson D.W."/>
            <person name="Thummler F."/>
            <person name="Tillich M."/>
            <person name="Villarreal Aguilar J.C."/>
            <person name="Widiez T."/>
            <person name="Wong G.K."/>
            <person name="Wymore A."/>
            <person name="Zhang Y."/>
            <person name="Zimmer A.D."/>
            <person name="Quatrano R.S."/>
            <person name="Mayer K.F.X."/>
            <person name="Goodstein D."/>
            <person name="Casacuberta J.M."/>
            <person name="Vandepoele K."/>
            <person name="Reski R."/>
            <person name="Cuming A.C."/>
            <person name="Tuskan G.A."/>
            <person name="Maumus F."/>
            <person name="Salse J."/>
            <person name="Schmutz J."/>
            <person name="Rensing S.A."/>
        </authorList>
    </citation>
    <scope>NUCLEOTIDE SEQUENCE [LARGE SCALE GENOMIC DNA]</scope>
    <source>
        <strain evidence="2 3">cv. Gransden 2004</strain>
    </source>
</reference>
<dbReference type="EnsemblPlants" id="Pp3c16_15710V3.2">
    <property type="protein sequence ID" value="PAC:32986089.CDS.1"/>
    <property type="gene ID" value="Pp3c16_15710"/>
</dbReference>
<sequence>MACTRSGGSITLDSTIVLPMLTVKVEAGFSVQLLKDKSIKEEINLDRLIIM</sequence>
<dbReference type="InParanoid" id="A0A2K1J8R5"/>
<dbReference type="EnsemblPlants" id="Pp3c16_15710V3.1">
    <property type="protein sequence ID" value="PAC:32986088.CDS.1"/>
    <property type="gene ID" value="Pp3c16_15710"/>
</dbReference>
<dbReference type="EMBL" id="ABEU02000016">
    <property type="protein sequence ID" value="PNR37916.1"/>
    <property type="molecule type" value="Genomic_DNA"/>
</dbReference>
<keyword evidence="3" id="KW-1185">Reference proteome</keyword>
<dbReference type="Gramene" id="Pp3c16_15710V3.1">
    <property type="protein sequence ID" value="PAC:32986088.CDS.1"/>
    <property type="gene ID" value="Pp3c16_15710"/>
</dbReference>
<evidence type="ECO:0000313" key="2">
    <source>
        <dbReference type="EnsemblPlants" id="PAC:32986088.CDS.1"/>
    </source>
</evidence>
<protein>
    <submittedName>
        <fullName evidence="1 2">Uncharacterized protein</fullName>
    </submittedName>
</protein>
<reference evidence="2" key="3">
    <citation type="submission" date="2020-12" db="UniProtKB">
        <authorList>
            <consortium name="EnsemblPlants"/>
        </authorList>
    </citation>
    <scope>IDENTIFICATION</scope>
</reference>
<dbReference type="Gramene" id="Pp3c16_15710V3.2">
    <property type="protein sequence ID" value="PAC:32986089.CDS.1"/>
    <property type="gene ID" value="Pp3c16_15710"/>
</dbReference>
<name>A0A2K1J8R5_PHYPA</name>
<reference evidence="1 3" key="1">
    <citation type="journal article" date="2008" name="Science">
        <title>The Physcomitrella genome reveals evolutionary insights into the conquest of land by plants.</title>
        <authorList>
            <person name="Rensing S."/>
            <person name="Lang D."/>
            <person name="Zimmer A."/>
            <person name="Terry A."/>
            <person name="Salamov A."/>
            <person name="Shapiro H."/>
            <person name="Nishiyama T."/>
            <person name="Perroud P.-F."/>
            <person name="Lindquist E."/>
            <person name="Kamisugi Y."/>
            <person name="Tanahashi T."/>
            <person name="Sakakibara K."/>
            <person name="Fujita T."/>
            <person name="Oishi K."/>
            <person name="Shin-I T."/>
            <person name="Kuroki Y."/>
            <person name="Toyoda A."/>
            <person name="Suzuki Y."/>
            <person name="Hashimoto A."/>
            <person name="Yamaguchi K."/>
            <person name="Sugano A."/>
            <person name="Kohara Y."/>
            <person name="Fujiyama A."/>
            <person name="Anterola A."/>
            <person name="Aoki S."/>
            <person name="Ashton N."/>
            <person name="Barbazuk W.B."/>
            <person name="Barker E."/>
            <person name="Bennetzen J."/>
            <person name="Bezanilla M."/>
            <person name="Blankenship R."/>
            <person name="Cho S.H."/>
            <person name="Dutcher S."/>
            <person name="Estelle M."/>
            <person name="Fawcett J.A."/>
            <person name="Gundlach H."/>
            <person name="Hanada K."/>
            <person name="Heyl A."/>
            <person name="Hicks K.A."/>
            <person name="Hugh J."/>
            <person name="Lohr M."/>
            <person name="Mayer K."/>
            <person name="Melkozernov A."/>
            <person name="Murata T."/>
            <person name="Nelson D."/>
            <person name="Pils B."/>
            <person name="Prigge M."/>
            <person name="Reiss B."/>
            <person name="Renner T."/>
            <person name="Rombauts S."/>
            <person name="Rushton P."/>
            <person name="Sanderfoot A."/>
            <person name="Schween G."/>
            <person name="Shiu S.-H."/>
            <person name="Stueber K."/>
            <person name="Theodoulou F.L."/>
            <person name="Tu H."/>
            <person name="Van de Peer Y."/>
            <person name="Verrier P.J."/>
            <person name="Waters E."/>
            <person name="Wood A."/>
            <person name="Yang L."/>
            <person name="Cove D."/>
            <person name="Cuming A."/>
            <person name="Hasebe M."/>
            <person name="Lucas S."/>
            <person name="Mishler D.B."/>
            <person name="Reski R."/>
            <person name="Grigoriev I."/>
            <person name="Quatrano R.S."/>
            <person name="Boore J.L."/>
        </authorList>
    </citation>
    <scope>NUCLEOTIDE SEQUENCE [LARGE SCALE GENOMIC DNA]</scope>
    <source>
        <strain evidence="2 3">cv. Gransden 2004</strain>
    </source>
</reference>
<accession>A0A2K1J8R5</accession>
<dbReference type="AlphaFoldDB" id="A0A2K1J8R5"/>
<evidence type="ECO:0000313" key="3">
    <source>
        <dbReference type="Proteomes" id="UP000006727"/>
    </source>
</evidence>
<gene>
    <name evidence="1" type="ORF">PHYPA_021026</name>
</gene>
<organism evidence="1">
    <name type="scientific">Physcomitrium patens</name>
    <name type="common">Spreading-leaved earth moss</name>
    <name type="synonym">Physcomitrella patens</name>
    <dbReference type="NCBI Taxonomy" id="3218"/>
    <lineage>
        <taxon>Eukaryota</taxon>
        <taxon>Viridiplantae</taxon>
        <taxon>Streptophyta</taxon>
        <taxon>Embryophyta</taxon>
        <taxon>Bryophyta</taxon>
        <taxon>Bryophytina</taxon>
        <taxon>Bryopsida</taxon>
        <taxon>Funariidae</taxon>
        <taxon>Funariales</taxon>
        <taxon>Funariaceae</taxon>
        <taxon>Physcomitrium</taxon>
    </lineage>
</organism>
<evidence type="ECO:0000313" key="1">
    <source>
        <dbReference type="EMBL" id="PNR37916.1"/>
    </source>
</evidence>
<dbReference type="Proteomes" id="UP000006727">
    <property type="component" value="Chromosome 16"/>
</dbReference>
<proteinExistence type="predicted"/>